<evidence type="ECO:0000313" key="2">
    <source>
        <dbReference type="Proteomes" id="UP000886998"/>
    </source>
</evidence>
<dbReference type="OrthoDB" id="6421066at2759"/>
<proteinExistence type="predicted"/>
<dbReference type="SUPFAM" id="SSF48452">
    <property type="entry name" value="TPR-like"/>
    <property type="match status" value="1"/>
</dbReference>
<evidence type="ECO:0000313" key="1">
    <source>
        <dbReference type="EMBL" id="GFY75300.1"/>
    </source>
</evidence>
<dbReference type="InterPro" id="IPR046880">
    <property type="entry name" value="TPR-S"/>
</dbReference>
<gene>
    <name evidence="1" type="primary">AVEN_73054_1</name>
    <name evidence="1" type="ORF">TNIN_349161</name>
</gene>
<name>A0A8X6YQR2_9ARAC</name>
<reference evidence="1" key="1">
    <citation type="submission" date="2020-08" db="EMBL/GenBank/DDBJ databases">
        <title>Multicomponent nature underlies the extraordinary mechanical properties of spider dragline silk.</title>
        <authorList>
            <person name="Kono N."/>
            <person name="Nakamura H."/>
            <person name="Mori M."/>
            <person name="Yoshida Y."/>
            <person name="Ohtoshi R."/>
            <person name="Malay A.D."/>
            <person name="Moran D.A.P."/>
            <person name="Tomita M."/>
            <person name="Numata K."/>
            <person name="Arakawa K."/>
        </authorList>
    </citation>
    <scope>NUCLEOTIDE SEQUENCE</scope>
</reference>
<dbReference type="InterPro" id="IPR011990">
    <property type="entry name" value="TPR-like_helical_dom_sf"/>
</dbReference>
<dbReference type="Pfam" id="PF20308">
    <property type="entry name" value="TPR-S"/>
    <property type="match status" value="1"/>
</dbReference>
<organism evidence="1 2">
    <name type="scientific">Trichonephila inaurata madagascariensis</name>
    <dbReference type="NCBI Taxonomy" id="2747483"/>
    <lineage>
        <taxon>Eukaryota</taxon>
        <taxon>Metazoa</taxon>
        <taxon>Ecdysozoa</taxon>
        <taxon>Arthropoda</taxon>
        <taxon>Chelicerata</taxon>
        <taxon>Arachnida</taxon>
        <taxon>Araneae</taxon>
        <taxon>Araneomorphae</taxon>
        <taxon>Entelegynae</taxon>
        <taxon>Araneoidea</taxon>
        <taxon>Nephilidae</taxon>
        <taxon>Trichonephila</taxon>
        <taxon>Trichonephila inaurata</taxon>
    </lineage>
</organism>
<dbReference type="Gene3D" id="1.25.40.10">
    <property type="entry name" value="Tetratricopeptide repeat domain"/>
    <property type="match status" value="1"/>
</dbReference>
<comment type="caution">
    <text evidence="1">The sequence shown here is derived from an EMBL/GenBank/DDBJ whole genome shotgun (WGS) entry which is preliminary data.</text>
</comment>
<dbReference type="AlphaFoldDB" id="A0A8X6YQR2"/>
<dbReference type="EMBL" id="BMAV01021271">
    <property type="protein sequence ID" value="GFY75300.1"/>
    <property type="molecule type" value="Genomic_DNA"/>
</dbReference>
<dbReference type="Proteomes" id="UP000886998">
    <property type="component" value="Unassembled WGS sequence"/>
</dbReference>
<keyword evidence="2" id="KW-1185">Reference proteome</keyword>
<accession>A0A8X6YQR2</accession>
<sequence length="416" mass="49308">MDIRLIKKKLEDFRDTRLIRVVQKHLDFLEKHKEDVKRYDKGAFSDEQQYQKFVIAEFFLKTLVSLEMKPDPTLTGFRQFVDDEIPCLQAFHLNDRMKEARKMKFCKKIDKGDVLHLQVVEEFETEYKLLVLNKYGESERLADYSIHAYLMKTYHLKRLGRQLKVLDYFRATVLGKLQMKENVFSKLLVSVNAKFVKEKYEGIELGIILKEDIPFYPEDISKYKSMLQHLKNKPFENCNIIHSRMASLGLNPYKTYSFLKSIDGKKYDGPRDTDSWIKNFQRRKKTLELLNEVELACKRSDFESGLILLNQEIKCYPTNDTALALKGRIYKDLWLMEKNPELFRKAMECYKKALELKHSNIIAKNDLHEIYNKSVKESLTENEDSPVIQQAMIQIGKDKKYYLEWKNLLDEETVSL</sequence>
<protein>
    <recommendedName>
        <fullName evidence="3">Tetratricopeptide repeat protein</fullName>
    </recommendedName>
</protein>
<evidence type="ECO:0008006" key="3">
    <source>
        <dbReference type="Google" id="ProtNLM"/>
    </source>
</evidence>